<comment type="similarity">
    <text evidence="1 2">Belongs to the cytochrome P450 family.</text>
</comment>
<gene>
    <name evidence="3" type="ORF">CAG99_20090</name>
</gene>
<dbReference type="GO" id="GO:0016705">
    <property type="term" value="F:oxidoreductase activity, acting on paired donors, with incorporation or reduction of molecular oxygen"/>
    <property type="evidence" value="ECO:0007669"/>
    <property type="project" value="InterPro"/>
</dbReference>
<keyword evidence="2" id="KW-0479">Metal-binding</keyword>
<dbReference type="GO" id="GO:0020037">
    <property type="term" value="F:heme binding"/>
    <property type="evidence" value="ECO:0007669"/>
    <property type="project" value="InterPro"/>
</dbReference>
<dbReference type="InterPro" id="IPR002397">
    <property type="entry name" value="Cyt_P450_B"/>
</dbReference>
<proteinExistence type="inferred from homology"/>
<keyword evidence="2" id="KW-0560">Oxidoreductase</keyword>
<dbReference type="AlphaFoldDB" id="A0A1W7D1F3"/>
<dbReference type="SUPFAM" id="SSF48264">
    <property type="entry name" value="Cytochrome P450"/>
    <property type="match status" value="1"/>
</dbReference>
<dbReference type="PANTHER" id="PTHR46696:SF1">
    <property type="entry name" value="CYTOCHROME P450 YJIB-RELATED"/>
    <property type="match status" value="1"/>
</dbReference>
<protein>
    <recommendedName>
        <fullName evidence="5">Cytochrome P450</fullName>
    </recommendedName>
</protein>
<dbReference type="Pfam" id="PF00067">
    <property type="entry name" value="p450"/>
    <property type="match status" value="1"/>
</dbReference>
<evidence type="ECO:0000256" key="2">
    <source>
        <dbReference type="RuleBase" id="RU000461"/>
    </source>
</evidence>
<keyword evidence="2" id="KW-0408">Iron</keyword>
<dbReference type="Gene3D" id="1.10.630.10">
    <property type="entry name" value="Cytochrome P450"/>
    <property type="match status" value="1"/>
</dbReference>
<dbReference type="PROSITE" id="PS00086">
    <property type="entry name" value="CYTOCHROME_P450"/>
    <property type="match status" value="1"/>
</dbReference>
<sequence length="430" mass="48623">MSQHLPPHFSGVTSMSLDFVSVDDFSHNRFQYIEDPFPFYAQMREHRPAHLSESIFGGTWLMFRYADCAGLMKDERLSNARSAVPLRFLPPEQREEFADMLDVYSRWLAFHDGAEHTRNRRQANRSYVPFTDEYLEPRIQGLVDGLLDRVDPKGFDLIGEFAFPLPAMVIADVLGVPVERHADLNRWTDDIAHLFGSTSVTVDHLRRTRESTRQLADFLASEENARLSRAEGGLLHQLREARVRGHRFSERDVVAQAALLLFAGVASIRYLIGNCVHALADVPVSERNLLLRPETVGPAVEELLRLCTPVSFVGRIAGEAFEYTASDGTVIPLAKGQPLLLYVASANRDPEVFDRPDELVLDRPLPNRHLTFGIGRHLCFGDPLVRQTTRIALSSLYRRWPELRVPPQEANWNNNLGFHGFTSLQVTGGD</sequence>
<dbReference type="InterPro" id="IPR017972">
    <property type="entry name" value="Cyt_P450_CS"/>
</dbReference>
<dbReference type="PRINTS" id="PR00359">
    <property type="entry name" value="BP450"/>
</dbReference>
<dbReference type="InterPro" id="IPR036396">
    <property type="entry name" value="Cyt_P450_sf"/>
</dbReference>
<name>A0A1W7D1F3_9ACTN</name>
<evidence type="ECO:0000313" key="4">
    <source>
        <dbReference type="Proteomes" id="UP000194218"/>
    </source>
</evidence>
<dbReference type="GO" id="GO:0004497">
    <property type="term" value="F:monooxygenase activity"/>
    <property type="evidence" value="ECO:0007669"/>
    <property type="project" value="UniProtKB-KW"/>
</dbReference>
<keyword evidence="4" id="KW-1185">Reference proteome</keyword>
<dbReference type="KEGG" id="smao:CAG99_20090"/>
<reference evidence="3 4" key="1">
    <citation type="submission" date="2017-05" db="EMBL/GenBank/DDBJ databases">
        <title>Complete genome sequence of Streptomyces sp. SCSIO 03032 revealed the diverse biosynthetic pathways for its bioactive secondary metabolites.</title>
        <authorList>
            <person name="Ma L."/>
            <person name="Zhu Y."/>
            <person name="Zhang W."/>
            <person name="Zhang G."/>
            <person name="Tian X."/>
            <person name="Zhang S."/>
            <person name="Zhang C."/>
        </authorList>
    </citation>
    <scope>NUCLEOTIDE SEQUENCE [LARGE SCALE GENOMIC DNA]</scope>
    <source>
        <strain evidence="3 4">SCSIO 03032</strain>
    </source>
</reference>
<dbReference type="PANTHER" id="PTHR46696">
    <property type="entry name" value="P450, PUTATIVE (EUROFUNG)-RELATED"/>
    <property type="match status" value="1"/>
</dbReference>
<dbReference type="Proteomes" id="UP000194218">
    <property type="component" value="Chromosome"/>
</dbReference>
<accession>A0A1W7D1F3</accession>
<keyword evidence="2" id="KW-0503">Monooxygenase</keyword>
<dbReference type="InterPro" id="IPR001128">
    <property type="entry name" value="Cyt_P450"/>
</dbReference>
<organism evidence="3 4">
    <name type="scientific">Streptomyces marincola</name>
    <dbReference type="NCBI Taxonomy" id="2878388"/>
    <lineage>
        <taxon>Bacteria</taxon>
        <taxon>Bacillati</taxon>
        <taxon>Actinomycetota</taxon>
        <taxon>Actinomycetes</taxon>
        <taxon>Kitasatosporales</taxon>
        <taxon>Streptomycetaceae</taxon>
        <taxon>Streptomyces</taxon>
    </lineage>
</organism>
<dbReference type="EMBL" id="CP021121">
    <property type="protein sequence ID" value="ARQ70835.1"/>
    <property type="molecule type" value="Genomic_DNA"/>
</dbReference>
<evidence type="ECO:0008006" key="5">
    <source>
        <dbReference type="Google" id="ProtNLM"/>
    </source>
</evidence>
<dbReference type="GO" id="GO:0005506">
    <property type="term" value="F:iron ion binding"/>
    <property type="evidence" value="ECO:0007669"/>
    <property type="project" value="InterPro"/>
</dbReference>
<evidence type="ECO:0000313" key="3">
    <source>
        <dbReference type="EMBL" id="ARQ70835.1"/>
    </source>
</evidence>
<evidence type="ECO:0000256" key="1">
    <source>
        <dbReference type="ARBA" id="ARBA00010617"/>
    </source>
</evidence>
<keyword evidence="2" id="KW-0349">Heme</keyword>